<reference evidence="6 7" key="1">
    <citation type="submission" date="2020-08" db="EMBL/GenBank/DDBJ databases">
        <title>Genomic Encyclopedia of Type Strains, Phase IV (KMG-IV): sequencing the most valuable type-strain genomes for metagenomic binning, comparative biology and taxonomic classification.</title>
        <authorList>
            <person name="Goeker M."/>
        </authorList>
    </citation>
    <scope>NUCLEOTIDE SEQUENCE [LARGE SCALE GENOMIC DNA]</scope>
    <source>
        <strain evidence="6 7">DSM 25701</strain>
    </source>
</reference>
<dbReference type="PANTHER" id="PTHR14226">
    <property type="entry name" value="NEUROPATHY TARGET ESTERASE/SWISS CHEESE D.MELANOGASTER"/>
    <property type="match status" value="1"/>
</dbReference>
<dbReference type="PANTHER" id="PTHR14226:SF57">
    <property type="entry name" value="BLR7027 PROTEIN"/>
    <property type="match status" value="1"/>
</dbReference>
<dbReference type="InterPro" id="IPR016035">
    <property type="entry name" value="Acyl_Trfase/lysoPLipase"/>
</dbReference>
<dbReference type="GO" id="GO:0016042">
    <property type="term" value="P:lipid catabolic process"/>
    <property type="evidence" value="ECO:0007669"/>
    <property type="project" value="UniProtKB-UniRule"/>
</dbReference>
<feature type="active site" description="Proton acceptor" evidence="4">
    <location>
        <position position="224"/>
    </location>
</feature>
<evidence type="ECO:0000259" key="5">
    <source>
        <dbReference type="PROSITE" id="PS51635"/>
    </source>
</evidence>
<gene>
    <name evidence="6" type="ORF">HNQ57_001739</name>
</gene>
<comment type="caution">
    <text evidence="4">Lacks conserved residue(s) required for the propagation of feature annotation.</text>
</comment>
<feature type="short sequence motif" description="GXSXG" evidence="4">
    <location>
        <begin position="60"/>
        <end position="64"/>
    </location>
</feature>
<keyword evidence="2 4" id="KW-0442">Lipid degradation</keyword>
<feature type="active site" description="Nucleophile" evidence="4">
    <location>
        <position position="62"/>
    </location>
</feature>
<dbReference type="AlphaFoldDB" id="A0A840R4X5"/>
<dbReference type="PROSITE" id="PS51635">
    <property type="entry name" value="PNPLA"/>
    <property type="match status" value="1"/>
</dbReference>
<organism evidence="6 7">
    <name type="scientific">Zhongshania antarctica</name>
    <dbReference type="NCBI Taxonomy" id="641702"/>
    <lineage>
        <taxon>Bacteria</taxon>
        <taxon>Pseudomonadati</taxon>
        <taxon>Pseudomonadota</taxon>
        <taxon>Gammaproteobacteria</taxon>
        <taxon>Cellvibrionales</taxon>
        <taxon>Spongiibacteraceae</taxon>
        <taxon>Zhongshania</taxon>
    </lineage>
</organism>
<dbReference type="RefSeq" id="WP_226968323.1">
    <property type="nucleotide sequence ID" value="NZ_JACHHW010000004.1"/>
</dbReference>
<feature type="domain" description="PNPLA" evidence="5">
    <location>
        <begin position="24"/>
        <end position="237"/>
    </location>
</feature>
<evidence type="ECO:0000256" key="2">
    <source>
        <dbReference type="ARBA" id="ARBA00022963"/>
    </source>
</evidence>
<keyword evidence="1 4" id="KW-0378">Hydrolase</keyword>
<dbReference type="GO" id="GO:0016787">
    <property type="term" value="F:hydrolase activity"/>
    <property type="evidence" value="ECO:0007669"/>
    <property type="project" value="UniProtKB-UniRule"/>
</dbReference>
<keyword evidence="3 4" id="KW-0443">Lipid metabolism</keyword>
<keyword evidence="7" id="KW-1185">Reference proteome</keyword>
<dbReference type="InterPro" id="IPR050301">
    <property type="entry name" value="NTE"/>
</dbReference>
<evidence type="ECO:0000256" key="3">
    <source>
        <dbReference type="ARBA" id="ARBA00023098"/>
    </source>
</evidence>
<comment type="caution">
    <text evidence="6">The sequence shown here is derived from an EMBL/GenBank/DDBJ whole genome shotgun (WGS) entry which is preliminary data.</text>
</comment>
<protein>
    <submittedName>
        <fullName evidence="6">NTE family protein</fullName>
    </submittedName>
</protein>
<name>A0A840R4X5_9GAMM</name>
<evidence type="ECO:0000256" key="4">
    <source>
        <dbReference type="PROSITE-ProRule" id="PRU01161"/>
    </source>
</evidence>
<proteinExistence type="predicted"/>
<feature type="short sequence motif" description="DGA/G" evidence="4">
    <location>
        <begin position="224"/>
        <end position="226"/>
    </location>
</feature>
<sequence length="403" mass="44312">MTTPTQDNAQDDRVELPCRANTAMVLPGGGARAAYQVGVLKALAEIHGKRPGNPFPIIAGTSAGGINATSLAAGAHHFTGTIKQLELLWRELSTDKIYRADLFGVLRNALRLAHSLFNPTKAVVKPVALLDNSPLRKLLSEHIRFENISRNILNRDLEAFCLTAMNYTEGVSETFFQGGPQYAGWQRWRRQGVATPIQLQHLMASTAIPTIFPPAKIGRYFYGDGALRQLTPISPVIHLGANRVLVIPANGHKRQYPKLPKTIQSPGFGQIIGHLLNSAFIDSIETDIERLERINELIRLIPVDDLSLMGKELLPIDCMVVSPSEDIDRIADEHVKELPRSLRMFLSGSGSSGGGGVSISSYLLFTPEYCGKLIDLGYRDGMAQRQELTDFLYRPETKAPAPK</sequence>
<dbReference type="EMBL" id="JACHHW010000004">
    <property type="protein sequence ID" value="MBB5187470.1"/>
    <property type="molecule type" value="Genomic_DNA"/>
</dbReference>
<dbReference type="CDD" id="cd07209">
    <property type="entry name" value="Pat_hypo_Ecoli_Z1214_like"/>
    <property type="match status" value="1"/>
</dbReference>
<accession>A0A840R4X5</accession>
<evidence type="ECO:0000313" key="7">
    <source>
        <dbReference type="Proteomes" id="UP000536640"/>
    </source>
</evidence>
<dbReference type="Gene3D" id="3.40.1090.10">
    <property type="entry name" value="Cytosolic phospholipase A2 catalytic domain"/>
    <property type="match status" value="1"/>
</dbReference>
<dbReference type="Pfam" id="PF01734">
    <property type="entry name" value="Patatin"/>
    <property type="match status" value="1"/>
</dbReference>
<evidence type="ECO:0000313" key="6">
    <source>
        <dbReference type="EMBL" id="MBB5187470.1"/>
    </source>
</evidence>
<dbReference type="Proteomes" id="UP000536640">
    <property type="component" value="Unassembled WGS sequence"/>
</dbReference>
<evidence type="ECO:0000256" key="1">
    <source>
        <dbReference type="ARBA" id="ARBA00022801"/>
    </source>
</evidence>
<dbReference type="SUPFAM" id="SSF52151">
    <property type="entry name" value="FabD/lysophospholipase-like"/>
    <property type="match status" value="1"/>
</dbReference>
<dbReference type="InterPro" id="IPR002641">
    <property type="entry name" value="PNPLA_dom"/>
</dbReference>